<name>A0A1H4IQP2_9HYPH</name>
<evidence type="ECO:0000313" key="17">
    <source>
        <dbReference type="Proteomes" id="UP000199064"/>
    </source>
</evidence>
<reference evidence="17" key="1">
    <citation type="submission" date="2016-10" db="EMBL/GenBank/DDBJ databases">
        <authorList>
            <person name="Varghese N."/>
            <person name="Submissions S."/>
        </authorList>
    </citation>
    <scope>NUCLEOTIDE SEQUENCE [LARGE SCALE GENOMIC DNA]</scope>
    <source>
        <strain evidence="17">ES.061</strain>
    </source>
</reference>
<organism evidence="16 17">
    <name type="scientific">Nitratireductor aquibiodomus</name>
    <dbReference type="NCBI Taxonomy" id="204799"/>
    <lineage>
        <taxon>Bacteria</taxon>
        <taxon>Pseudomonadati</taxon>
        <taxon>Pseudomonadota</taxon>
        <taxon>Alphaproteobacteria</taxon>
        <taxon>Hyphomicrobiales</taxon>
        <taxon>Phyllobacteriaceae</taxon>
        <taxon>Nitratireductor</taxon>
    </lineage>
</organism>
<dbReference type="Gene3D" id="3.10.50.40">
    <property type="match status" value="1"/>
</dbReference>
<proteinExistence type="inferred from homology"/>
<dbReference type="SUPFAM" id="SSF109998">
    <property type="entry name" value="Triger factor/SurA peptide-binding domain-like"/>
    <property type="match status" value="1"/>
</dbReference>
<dbReference type="RefSeq" id="WP_090326308.1">
    <property type="nucleotide sequence ID" value="NZ_FNSL01000001.1"/>
</dbReference>
<evidence type="ECO:0000256" key="12">
    <source>
        <dbReference type="ARBA" id="ARBA00040743"/>
    </source>
</evidence>
<evidence type="ECO:0000256" key="3">
    <source>
        <dbReference type="ARBA" id="ARBA00022475"/>
    </source>
</evidence>
<keyword evidence="8" id="KW-0143">Chaperone</keyword>
<dbReference type="PANTHER" id="PTHR47529:SF1">
    <property type="entry name" value="PERIPLASMIC CHAPERONE PPID"/>
    <property type="match status" value="1"/>
</dbReference>
<evidence type="ECO:0000256" key="2">
    <source>
        <dbReference type="ARBA" id="ARBA00018370"/>
    </source>
</evidence>
<dbReference type="Pfam" id="PF13624">
    <property type="entry name" value="SurA_N_3"/>
    <property type="match status" value="1"/>
</dbReference>
<evidence type="ECO:0000313" key="16">
    <source>
        <dbReference type="EMBL" id="SEB35986.1"/>
    </source>
</evidence>
<evidence type="ECO:0000256" key="5">
    <source>
        <dbReference type="ARBA" id="ARBA00022692"/>
    </source>
</evidence>
<evidence type="ECO:0000259" key="15">
    <source>
        <dbReference type="PROSITE" id="PS50198"/>
    </source>
</evidence>
<evidence type="ECO:0000256" key="11">
    <source>
        <dbReference type="ARBA" id="ARBA00038408"/>
    </source>
</evidence>
<evidence type="ECO:0000256" key="9">
    <source>
        <dbReference type="ARBA" id="ARBA00030642"/>
    </source>
</evidence>
<evidence type="ECO:0000256" key="4">
    <source>
        <dbReference type="ARBA" id="ARBA00022519"/>
    </source>
</evidence>
<dbReference type="Proteomes" id="UP000199064">
    <property type="component" value="Unassembled WGS sequence"/>
</dbReference>
<dbReference type="GO" id="GO:0003755">
    <property type="term" value="F:peptidyl-prolyl cis-trans isomerase activity"/>
    <property type="evidence" value="ECO:0007669"/>
    <property type="project" value="UniProtKB-KW"/>
</dbReference>
<dbReference type="InterPro" id="IPR000297">
    <property type="entry name" value="PPIase_PpiC"/>
</dbReference>
<dbReference type="InterPro" id="IPR052029">
    <property type="entry name" value="PpiD_chaperone"/>
</dbReference>
<dbReference type="PROSITE" id="PS50198">
    <property type="entry name" value="PPIC_PPIASE_2"/>
    <property type="match status" value="1"/>
</dbReference>
<dbReference type="PANTHER" id="PTHR47529">
    <property type="entry name" value="PEPTIDYL-PROLYL CIS-TRANS ISOMERASE D"/>
    <property type="match status" value="1"/>
</dbReference>
<dbReference type="SUPFAM" id="SSF54534">
    <property type="entry name" value="FKBP-like"/>
    <property type="match status" value="1"/>
</dbReference>
<keyword evidence="14 16" id="KW-0413">Isomerase</keyword>
<dbReference type="Pfam" id="PF13145">
    <property type="entry name" value="Rotamase_2"/>
    <property type="match status" value="1"/>
</dbReference>
<evidence type="ECO:0000256" key="10">
    <source>
        <dbReference type="ARBA" id="ARBA00031484"/>
    </source>
</evidence>
<evidence type="ECO:0000256" key="6">
    <source>
        <dbReference type="ARBA" id="ARBA00022989"/>
    </source>
</evidence>
<dbReference type="EMBL" id="FNSL01000001">
    <property type="protein sequence ID" value="SEB35986.1"/>
    <property type="molecule type" value="Genomic_DNA"/>
</dbReference>
<sequence>MLDSLRNAASTWIAKLLLGLLVVSFAVWGISGQVLNDQSRNVLSAGSSSVSMLDFRLAYDRQINALSQQLGTRVTREQAVAFGLDDQVLQQLAAGALLDEEARRLGLGLSGDKLAQLTADDPAFRGPDGRFDRQQFDFVLRQIGMRPEDYLKNREQVAIRQQIVEAATDGMNVPDELFKNLALYRGEDRTVEYLAVPRALVEPVAQPDDATLQAWFDERKDAYAAPEYRKFSYVKLEPSDIADPEGISDAQVQKAYEDLRDRYTTPEKRTIDQIVFSDRAAAEAALKDLLDGKNFADVATAAGKSSSDIALGTLARSDVADDAVADAAFSLEANQFSDVIDGAFGPVIIYVSDIQSEVVQPLSEVESEIRQDLALEEAARVLLDVHDSYEDARAGGASMAEAAERLKLSMRTIEAIDASARRPDGTIVGDLPVSAELLREVFESETGIENAPLSMGGNGFVFYEVEGITPERDRSLDEVRDQVTQDWLKAETDRLLAERASEFAKRLEEGASLEEIATEIGQEKQVKRGLKRNANDADLGQAGVAAVFSVPRNGTGVFANPAGDGQFLFRVTEVFEPASATAESIPDNQRATMRSALADDLLDQMVARLQGKYPVTVNRAAMQEALSF</sequence>
<feature type="domain" description="PpiC" evidence="15">
    <location>
        <begin position="266"/>
        <end position="353"/>
    </location>
</feature>
<keyword evidence="7" id="KW-0472">Membrane</keyword>
<dbReference type="AlphaFoldDB" id="A0A1H4IQP2"/>
<comment type="similarity">
    <text evidence="11">Belongs to the PpiD chaperone family.</text>
</comment>
<dbReference type="InterPro" id="IPR027304">
    <property type="entry name" value="Trigger_fact/SurA_dom_sf"/>
</dbReference>
<accession>A0A1H4IQP2</accession>
<comment type="subcellular location">
    <subcellularLocation>
        <location evidence="1">Cell inner membrane</location>
        <topology evidence="1">Single-pass type II membrane protein</topology>
        <orientation evidence="1">Periplasmic side</orientation>
    </subcellularLocation>
</comment>
<evidence type="ECO:0000256" key="13">
    <source>
        <dbReference type="ARBA" id="ARBA00042775"/>
    </source>
</evidence>
<evidence type="ECO:0000256" key="8">
    <source>
        <dbReference type="ARBA" id="ARBA00023186"/>
    </source>
</evidence>
<evidence type="ECO:0000256" key="7">
    <source>
        <dbReference type="ARBA" id="ARBA00023136"/>
    </source>
</evidence>
<keyword evidence="3" id="KW-1003">Cell membrane</keyword>
<dbReference type="InterPro" id="IPR046357">
    <property type="entry name" value="PPIase_dom_sf"/>
</dbReference>
<keyword evidence="14" id="KW-0697">Rotamase</keyword>
<dbReference type="GO" id="GO:0005886">
    <property type="term" value="C:plasma membrane"/>
    <property type="evidence" value="ECO:0007669"/>
    <property type="project" value="UniProtKB-SubCell"/>
</dbReference>
<gene>
    <name evidence="16" type="ORF">SAMN05216452_0345</name>
</gene>
<keyword evidence="17" id="KW-1185">Reference proteome</keyword>
<keyword evidence="5" id="KW-0812">Transmembrane</keyword>
<evidence type="ECO:0000256" key="14">
    <source>
        <dbReference type="PROSITE-ProRule" id="PRU00278"/>
    </source>
</evidence>
<keyword evidence="4" id="KW-0997">Cell inner membrane</keyword>
<evidence type="ECO:0000256" key="1">
    <source>
        <dbReference type="ARBA" id="ARBA00004382"/>
    </source>
</evidence>
<protein>
    <recommendedName>
        <fullName evidence="2">Parvulin-like PPIase</fullName>
    </recommendedName>
    <alternativeName>
        <fullName evidence="9">Peptidyl-prolyl cis-trans isomerase plp</fullName>
    </alternativeName>
    <alternativeName>
        <fullName evidence="12">Periplasmic chaperone PpiD</fullName>
    </alternativeName>
    <alternativeName>
        <fullName evidence="13">Periplasmic folding chaperone</fullName>
    </alternativeName>
    <alternativeName>
        <fullName evidence="10">Rotamase plp</fullName>
    </alternativeName>
</protein>
<keyword evidence="6" id="KW-1133">Transmembrane helix</keyword>